<dbReference type="Proteomes" id="UP000469545">
    <property type="component" value="Unassembled WGS sequence"/>
</dbReference>
<evidence type="ECO:0000256" key="1">
    <source>
        <dbReference type="SAM" id="MobiDB-lite"/>
    </source>
</evidence>
<dbReference type="RefSeq" id="WP_164138238.1">
    <property type="nucleotide sequence ID" value="NZ_JAAGMB010000005.1"/>
</dbReference>
<protein>
    <submittedName>
        <fullName evidence="2">2'-5' RNA ligase family protein</fullName>
    </submittedName>
</protein>
<organism evidence="2 3">
    <name type="scientific">Streptomyces coelicoflavus</name>
    <dbReference type="NCBI Taxonomy" id="285562"/>
    <lineage>
        <taxon>Bacteria</taxon>
        <taxon>Bacillati</taxon>
        <taxon>Actinomycetota</taxon>
        <taxon>Actinomycetes</taxon>
        <taxon>Kitasatosporales</taxon>
        <taxon>Streptomycetaceae</taxon>
        <taxon>Streptomyces</taxon>
    </lineage>
</organism>
<reference evidence="2 3" key="1">
    <citation type="submission" date="2020-01" db="EMBL/GenBank/DDBJ databases">
        <title>Insect and environment-associated Actinomycetes.</title>
        <authorList>
            <person name="Currrie C."/>
            <person name="Chevrette M."/>
            <person name="Carlson C."/>
            <person name="Stubbendieck R."/>
            <person name="Wendt-Pienkowski E."/>
        </authorList>
    </citation>
    <scope>NUCLEOTIDE SEQUENCE [LARGE SCALE GENOMIC DNA]</scope>
    <source>
        <strain evidence="2 3">SID14172</strain>
    </source>
</reference>
<keyword evidence="2" id="KW-0436">Ligase</keyword>
<sequence>MPRTGTTAVLALLPDAEPLLRPAAAVDASAVRPGVPAHATLLFPWLPSHEVDEPALRRLRAALPVGPVPIRLAAVERTDGFVGVPVPELDLVANAVRSAFPAQVPYGGRFGPRPPVHVTVALEATPGAAADIARRTAATLPITTEVDALQVVTLTRTGWRRLAELSLGRRPGLRHLRPPRRLPNDPAPSGPYA</sequence>
<proteinExistence type="predicted"/>
<gene>
    <name evidence="2" type="ORF">G3I46_01200</name>
</gene>
<name>A0A6N9UGA1_9ACTN</name>
<evidence type="ECO:0000313" key="3">
    <source>
        <dbReference type="Proteomes" id="UP000469545"/>
    </source>
</evidence>
<comment type="caution">
    <text evidence="2">The sequence shown here is derived from an EMBL/GenBank/DDBJ whole genome shotgun (WGS) entry which is preliminary data.</text>
</comment>
<keyword evidence="3" id="KW-1185">Reference proteome</keyword>
<accession>A0A6N9UGA1</accession>
<evidence type="ECO:0000313" key="2">
    <source>
        <dbReference type="EMBL" id="NEB15143.1"/>
    </source>
</evidence>
<dbReference type="Pfam" id="PF13563">
    <property type="entry name" value="2_5_RNA_ligase2"/>
    <property type="match status" value="1"/>
</dbReference>
<dbReference type="Gene3D" id="3.90.1140.10">
    <property type="entry name" value="Cyclic phosphodiesterase"/>
    <property type="match status" value="1"/>
</dbReference>
<dbReference type="EMBL" id="JAAGMB010000005">
    <property type="protein sequence ID" value="NEB15143.1"/>
    <property type="molecule type" value="Genomic_DNA"/>
</dbReference>
<dbReference type="AlphaFoldDB" id="A0A6N9UGA1"/>
<dbReference type="GO" id="GO:0016874">
    <property type="term" value="F:ligase activity"/>
    <property type="evidence" value="ECO:0007669"/>
    <property type="project" value="UniProtKB-KW"/>
</dbReference>
<feature type="region of interest" description="Disordered" evidence="1">
    <location>
        <begin position="172"/>
        <end position="193"/>
    </location>
</feature>